<dbReference type="PROSITE" id="PS50090">
    <property type="entry name" value="MYB_LIKE"/>
    <property type="match status" value="1"/>
</dbReference>
<dbReference type="InterPro" id="IPR001005">
    <property type="entry name" value="SANT/Myb"/>
</dbReference>
<dbReference type="AlphaFoldDB" id="A0A6A6Q7E1"/>
<feature type="domain" description="Myb-like" evidence="2">
    <location>
        <begin position="147"/>
        <end position="207"/>
    </location>
</feature>
<accession>A0A6A6Q7E1</accession>
<feature type="region of interest" description="Disordered" evidence="1">
    <location>
        <begin position="276"/>
        <end position="306"/>
    </location>
</feature>
<feature type="region of interest" description="Disordered" evidence="1">
    <location>
        <begin position="28"/>
        <end position="74"/>
    </location>
</feature>
<evidence type="ECO:0000313" key="4">
    <source>
        <dbReference type="Proteomes" id="UP000799767"/>
    </source>
</evidence>
<evidence type="ECO:0000313" key="3">
    <source>
        <dbReference type="EMBL" id="KAF2487876.1"/>
    </source>
</evidence>
<dbReference type="RefSeq" id="XP_033594445.1">
    <property type="nucleotide sequence ID" value="XM_033736440.1"/>
</dbReference>
<name>A0A6A6Q7E1_9PEZI</name>
<organism evidence="3 4">
    <name type="scientific">Neohortaea acidophila</name>
    <dbReference type="NCBI Taxonomy" id="245834"/>
    <lineage>
        <taxon>Eukaryota</taxon>
        <taxon>Fungi</taxon>
        <taxon>Dikarya</taxon>
        <taxon>Ascomycota</taxon>
        <taxon>Pezizomycotina</taxon>
        <taxon>Dothideomycetes</taxon>
        <taxon>Dothideomycetidae</taxon>
        <taxon>Mycosphaerellales</taxon>
        <taxon>Teratosphaeriaceae</taxon>
        <taxon>Neohortaea</taxon>
    </lineage>
</organism>
<gene>
    <name evidence="3" type="ORF">BDY17DRAFT_320388</name>
</gene>
<protein>
    <recommendedName>
        <fullName evidence="2">Myb-like domain-containing protein</fullName>
    </recommendedName>
</protein>
<proteinExistence type="predicted"/>
<reference evidence="3" key="1">
    <citation type="journal article" date="2020" name="Stud. Mycol.">
        <title>101 Dothideomycetes genomes: a test case for predicting lifestyles and emergence of pathogens.</title>
        <authorList>
            <person name="Haridas S."/>
            <person name="Albert R."/>
            <person name="Binder M."/>
            <person name="Bloem J."/>
            <person name="Labutti K."/>
            <person name="Salamov A."/>
            <person name="Andreopoulos B."/>
            <person name="Baker S."/>
            <person name="Barry K."/>
            <person name="Bills G."/>
            <person name="Bluhm B."/>
            <person name="Cannon C."/>
            <person name="Castanera R."/>
            <person name="Culley D."/>
            <person name="Daum C."/>
            <person name="Ezra D."/>
            <person name="Gonzalez J."/>
            <person name="Henrissat B."/>
            <person name="Kuo A."/>
            <person name="Liang C."/>
            <person name="Lipzen A."/>
            <person name="Lutzoni F."/>
            <person name="Magnuson J."/>
            <person name="Mondo S."/>
            <person name="Nolan M."/>
            <person name="Ohm R."/>
            <person name="Pangilinan J."/>
            <person name="Park H.-J."/>
            <person name="Ramirez L."/>
            <person name="Alfaro M."/>
            <person name="Sun H."/>
            <person name="Tritt A."/>
            <person name="Yoshinaga Y."/>
            <person name="Zwiers L.-H."/>
            <person name="Turgeon B."/>
            <person name="Goodwin S."/>
            <person name="Spatafora J."/>
            <person name="Crous P."/>
            <person name="Grigoriev I."/>
        </authorList>
    </citation>
    <scope>NUCLEOTIDE SEQUENCE</scope>
    <source>
        <strain evidence="3">CBS 113389</strain>
    </source>
</reference>
<dbReference type="InterPro" id="IPR056043">
    <property type="entry name" value="DUF7626"/>
</dbReference>
<dbReference type="GeneID" id="54477442"/>
<feature type="region of interest" description="Disordered" evidence="1">
    <location>
        <begin position="345"/>
        <end position="418"/>
    </location>
</feature>
<dbReference type="Pfam" id="PF24625">
    <property type="entry name" value="DUF7626"/>
    <property type="match status" value="1"/>
</dbReference>
<dbReference type="OrthoDB" id="5321209at2759"/>
<evidence type="ECO:0000259" key="2">
    <source>
        <dbReference type="PROSITE" id="PS50090"/>
    </source>
</evidence>
<dbReference type="EMBL" id="MU001631">
    <property type="protein sequence ID" value="KAF2487876.1"/>
    <property type="molecule type" value="Genomic_DNA"/>
</dbReference>
<sequence length="508" mass="57021">MNGAGDDDFFCGGVDVAAAKQTIRQALRGQRGLAPMHEDYDGDDDSLNDKSPAYSIRGQSRDPSVGAHVKRDKAATPKKITADYGSDDARLIELKEQGYPNDFIAAKLEAEGRPQYKPGVIAKRYLKLRKVVEKRNDEQLDDELTDWHEGEDDILVDTVKSLEEKYELEIQKVMEKKWAEVSSLLARGMAQKKYTGKACKERWEGLHDGTALLPIELDPDQEGRRVLREARIAEARLRRAETGGEGERKKEALEAKKRAEQELKDQKLWAIEEVKREREAERAEDRRLVEERKRAKEEKKAAEKEAAALWVGQIREKRKIRELEERVYRSIMGKSLRRFRNGALYTDNGADLNNKHGGPEADSDEENDTDTDKDSENEQAGVHSDRDEDRFPGSGSDGEGTIPKKIKAKVTKETLANPRSILTEAELEVLLFERGLPRRGGRETHPQMVARLAAADAGLSSDDLSKLLLKFFDKGKGSKVAKALRLQKYEAEASAAGQKGLEGDDPDS</sequence>
<dbReference type="Proteomes" id="UP000799767">
    <property type="component" value="Unassembled WGS sequence"/>
</dbReference>
<evidence type="ECO:0000256" key="1">
    <source>
        <dbReference type="SAM" id="MobiDB-lite"/>
    </source>
</evidence>
<keyword evidence="4" id="KW-1185">Reference proteome</keyword>